<keyword evidence="4" id="KW-1185">Reference proteome</keyword>
<dbReference type="EMBL" id="FOYQ01000001">
    <property type="protein sequence ID" value="SFR34097.1"/>
    <property type="molecule type" value="Genomic_DNA"/>
</dbReference>
<dbReference type="SUPFAM" id="SSF52172">
    <property type="entry name" value="CheY-like"/>
    <property type="match status" value="1"/>
</dbReference>
<dbReference type="RefSeq" id="WP_092980831.1">
    <property type="nucleotide sequence ID" value="NZ_FOYQ01000001.1"/>
</dbReference>
<dbReference type="InterPro" id="IPR052893">
    <property type="entry name" value="TCS_response_regulator"/>
</dbReference>
<accession>A0A1I6FWB8</accession>
<dbReference type="Proteomes" id="UP000199534">
    <property type="component" value="Unassembled WGS sequence"/>
</dbReference>
<dbReference type="SMART" id="SM00448">
    <property type="entry name" value="REC"/>
    <property type="match status" value="1"/>
</dbReference>
<dbReference type="STRING" id="400055.SAMN04490243_0778"/>
<feature type="domain" description="Response regulatory" evidence="2">
    <location>
        <begin position="6"/>
        <end position="133"/>
    </location>
</feature>
<dbReference type="PROSITE" id="PS50110">
    <property type="entry name" value="RESPONSE_REGULATORY"/>
    <property type="match status" value="1"/>
</dbReference>
<sequence length="133" mass="15397">MAVFQTACIIDDDQIYQFGMKILLREVDFSEEILIYQDGQEAIDALQERLSSGDTLPPVIFLDLNMPIKDGWEFLDDFVQIPQRDREQVNIYVISSSINPSDEDRARKYEVVSNYIVKPITSEKLLEIIAQHQ</sequence>
<gene>
    <name evidence="3" type="ORF">SAMN04490243_0778</name>
</gene>
<dbReference type="AlphaFoldDB" id="A0A1I6FWB8"/>
<protein>
    <submittedName>
        <fullName evidence="3">Response regulator receiver domain-containing protein</fullName>
    </submittedName>
</protein>
<dbReference type="InterPro" id="IPR001789">
    <property type="entry name" value="Sig_transdc_resp-reg_receiver"/>
</dbReference>
<dbReference type="PANTHER" id="PTHR44520">
    <property type="entry name" value="RESPONSE REGULATOR RCP1-RELATED"/>
    <property type="match status" value="1"/>
</dbReference>
<organism evidence="3 4">
    <name type="scientific">Robiginitalea myxolifaciens</name>
    <dbReference type="NCBI Taxonomy" id="400055"/>
    <lineage>
        <taxon>Bacteria</taxon>
        <taxon>Pseudomonadati</taxon>
        <taxon>Bacteroidota</taxon>
        <taxon>Flavobacteriia</taxon>
        <taxon>Flavobacteriales</taxon>
        <taxon>Flavobacteriaceae</taxon>
        <taxon>Robiginitalea</taxon>
    </lineage>
</organism>
<evidence type="ECO:0000259" key="2">
    <source>
        <dbReference type="PROSITE" id="PS50110"/>
    </source>
</evidence>
<dbReference type="InterPro" id="IPR011006">
    <property type="entry name" value="CheY-like_superfamily"/>
</dbReference>
<evidence type="ECO:0000313" key="3">
    <source>
        <dbReference type="EMBL" id="SFR34097.1"/>
    </source>
</evidence>
<dbReference type="PANTHER" id="PTHR44520:SF2">
    <property type="entry name" value="RESPONSE REGULATOR RCP1"/>
    <property type="match status" value="1"/>
</dbReference>
<dbReference type="Pfam" id="PF00072">
    <property type="entry name" value="Response_reg"/>
    <property type="match status" value="1"/>
</dbReference>
<reference evidence="3 4" key="1">
    <citation type="submission" date="2016-10" db="EMBL/GenBank/DDBJ databases">
        <authorList>
            <person name="de Groot N.N."/>
        </authorList>
    </citation>
    <scope>NUCLEOTIDE SEQUENCE [LARGE SCALE GENOMIC DNA]</scope>
    <source>
        <strain evidence="3 4">DSM 21019</strain>
    </source>
</reference>
<dbReference type="Gene3D" id="3.40.50.2300">
    <property type="match status" value="1"/>
</dbReference>
<dbReference type="GO" id="GO:0000160">
    <property type="term" value="P:phosphorelay signal transduction system"/>
    <property type="evidence" value="ECO:0007669"/>
    <property type="project" value="InterPro"/>
</dbReference>
<evidence type="ECO:0000313" key="4">
    <source>
        <dbReference type="Proteomes" id="UP000199534"/>
    </source>
</evidence>
<keyword evidence="1" id="KW-0597">Phosphoprotein</keyword>
<proteinExistence type="predicted"/>
<dbReference type="OrthoDB" id="673128at2"/>
<evidence type="ECO:0000256" key="1">
    <source>
        <dbReference type="PROSITE-ProRule" id="PRU00169"/>
    </source>
</evidence>
<name>A0A1I6FWB8_9FLAO</name>
<feature type="modified residue" description="4-aspartylphosphate" evidence="1">
    <location>
        <position position="63"/>
    </location>
</feature>